<gene>
    <name evidence="1" type="ORF">AQI94_17680</name>
</gene>
<dbReference type="RefSeq" id="WP_062229805.1">
    <property type="nucleotide sequence ID" value="NZ_KQ948147.1"/>
</dbReference>
<protein>
    <submittedName>
        <fullName evidence="1">Uncharacterized protein</fullName>
    </submittedName>
</protein>
<dbReference type="OrthoDB" id="5196541at2"/>
<organism evidence="1 2">
    <name type="scientific">Streptomyces pseudovenezuelae</name>
    <dbReference type="NCBI Taxonomy" id="67350"/>
    <lineage>
        <taxon>Bacteria</taxon>
        <taxon>Bacillati</taxon>
        <taxon>Actinomycetota</taxon>
        <taxon>Actinomycetes</taxon>
        <taxon>Kitasatosporales</taxon>
        <taxon>Streptomycetaceae</taxon>
        <taxon>Streptomyces</taxon>
        <taxon>Streptomyces aurantiacus group</taxon>
    </lineage>
</organism>
<dbReference type="Proteomes" id="UP000053039">
    <property type="component" value="Unassembled WGS sequence"/>
</dbReference>
<dbReference type="AlphaFoldDB" id="A0A117PR67"/>
<reference evidence="1 2" key="1">
    <citation type="submission" date="2015-10" db="EMBL/GenBank/DDBJ databases">
        <title>Draft genome sequence of Streptomyces pseudovenezuelae DSM 40212, type strain for the species Streptomyces pseudovenezuelae.</title>
        <authorList>
            <person name="Ruckert C."/>
            <person name="Winkler A."/>
            <person name="Kalinowski J."/>
            <person name="Kampfer P."/>
            <person name="Glaeser S."/>
        </authorList>
    </citation>
    <scope>NUCLEOTIDE SEQUENCE [LARGE SCALE GENOMIC DNA]</scope>
    <source>
        <strain evidence="1 2">DSM 40212</strain>
    </source>
</reference>
<proteinExistence type="predicted"/>
<evidence type="ECO:0000313" key="1">
    <source>
        <dbReference type="EMBL" id="KUM87183.1"/>
    </source>
</evidence>
<name>A0A117PR67_9ACTN</name>
<evidence type="ECO:0000313" key="2">
    <source>
        <dbReference type="Proteomes" id="UP000053039"/>
    </source>
</evidence>
<accession>A0A117PR67</accession>
<sequence length="91" mass="9707">MAHRLGVPVPGVWFGAPAFRAGRSLGVQFRPEITTAVVHRYPALGGTEQCVRHGVDPEELPARGRALESTARDNAGRLTDAFLDRVATASA</sequence>
<dbReference type="EMBL" id="LMWM01000018">
    <property type="protein sequence ID" value="KUM87183.1"/>
    <property type="molecule type" value="Genomic_DNA"/>
</dbReference>
<comment type="caution">
    <text evidence="1">The sequence shown here is derived from an EMBL/GenBank/DDBJ whole genome shotgun (WGS) entry which is preliminary data.</text>
</comment>